<evidence type="ECO:0000313" key="2">
    <source>
        <dbReference type="EMBL" id="SUU83480.1"/>
    </source>
</evidence>
<sequence>MMTDNLRVNERVALDLIAVLLACVMIQSVEVGVNLANQYPVFGFYRAGLLGIV</sequence>
<proteinExistence type="predicted"/>
<name>A0A380W3M4_AFIFE</name>
<reference evidence="2 3" key="1">
    <citation type="submission" date="2018-06" db="EMBL/GenBank/DDBJ databases">
        <authorList>
            <consortium name="Pathogen Informatics"/>
            <person name="Doyle S."/>
        </authorList>
    </citation>
    <scope>NUCLEOTIDE SEQUENCE [LARGE SCALE GENOMIC DNA]</scope>
    <source>
        <strain evidence="2 3">NCTC12722</strain>
    </source>
</reference>
<keyword evidence="1" id="KW-0812">Transmembrane</keyword>
<feature type="transmembrane region" description="Helical" evidence="1">
    <location>
        <begin position="12"/>
        <end position="29"/>
    </location>
</feature>
<evidence type="ECO:0000313" key="3">
    <source>
        <dbReference type="Proteomes" id="UP000254343"/>
    </source>
</evidence>
<dbReference type="Proteomes" id="UP000254343">
    <property type="component" value="Unassembled WGS sequence"/>
</dbReference>
<organism evidence="2 3">
    <name type="scientific">Afipia felis</name>
    <name type="common">Cat scratch disease bacillus</name>
    <dbReference type="NCBI Taxonomy" id="1035"/>
    <lineage>
        <taxon>Bacteria</taxon>
        <taxon>Pseudomonadati</taxon>
        <taxon>Pseudomonadota</taxon>
        <taxon>Alphaproteobacteria</taxon>
        <taxon>Hyphomicrobiales</taxon>
        <taxon>Nitrobacteraceae</taxon>
        <taxon>Afipia</taxon>
    </lineage>
</organism>
<protein>
    <submittedName>
        <fullName evidence="2">Uncharacterized protein</fullName>
    </submittedName>
</protein>
<keyword evidence="1" id="KW-0472">Membrane</keyword>
<gene>
    <name evidence="2" type="ORF">NCTC12722_00646</name>
</gene>
<accession>A0A380W3M4</accession>
<keyword evidence="1" id="KW-1133">Transmembrane helix</keyword>
<dbReference type="EMBL" id="UIGB01000001">
    <property type="protein sequence ID" value="SUU83480.1"/>
    <property type="molecule type" value="Genomic_DNA"/>
</dbReference>
<evidence type="ECO:0000256" key="1">
    <source>
        <dbReference type="SAM" id="Phobius"/>
    </source>
</evidence>
<dbReference type="AlphaFoldDB" id="A0A380W3M4"/>